<dbReference type="CDD" id="cd02012">
    <property type="entry name" value="TPP_TK"/>
    <property type="match status" value="1"/>
</dbReference>
<comment type="cofactor">
    <cofactor evidence="1">
        <name>thiamine diphosphate</name>
        <dbReference type="ChEBI" id="CHEBI:58937"/>
    </cofactor>
</comment>
<dbReference type="InterPro" id="IPR029061">
    <property type="entry name" value="THDP-binding"/>
</dbReference>
<dbReference type="EMBL" id="CP109546">
    <property type="protein sequence ID" value="WTZ07742.1"/>
    <property type="molecule type" value="Genomic_DNA"/>
</dbReference>
<evidence type="ECO:0000259" key="4">
    <source>
        <dbReference type="Pfam" id="PF00456"/>
    </source>
</evidence>
<dbReference type="AlphaFoldDB" id="A0AAU3HQ83"/>
<dbReference type="PANTHER" id="PTHR47514">
    <property type="entry name" value="TRANSKETOLASE N-TERMINAL SECTION-RELATED"/>
    <property type="match status" value="1"/>
</dbReference>
<sequence>MSSQDAALVRRQAARARALALTTVSTAGTGHIGADLSAMDILCALYFGVLRGGPDDPDRDRFILSKAHASAAMYSVLALKGMLPEEELATFGSADSRLSTVVSTRVPGIEFNTGSLGHGLSLGAGAALGARVQGSARRTFVLTGDGELQEGSNWEAAMLAASRKLSSLVVIVDRNLAQKGASTEDINALEPLDEKWRSFGWAVRTVDGHDVEELLKVLRDAPLEESRPTCVIASTVKGKGVSFMERNLEWHSRRLTPDLLDQALQELEHGIHN</sequence>
<accession>A0AAU3HQ83</accession>
<evidence type="ECO:0000256" key="3">
    <source>
        <dbReference type="ARBA" id="ARBA00023052"/>
    </source>
</evidence>
<protein>
    <submittedName>
        <fullName evidence="5">Transketolase</fullName>
    </submittedName>
</protein>
<evidence type="ECO:0000313" key="5">
    <source>
        <dbReference type="EMBL" id="WTZ07742.1"/>
    </source>
</evidence>
<dbReference type="Gene3D" id="3.40.50.970">
    <property type="match status" value="1"/>
</dbReference>
<keyword evidence="3" id="KW-0786">Thiamine pyrophosphate</keyword>
<evidence type="ECO:0000256" key="2">
    <source>
        <dbReference type="ARBA" id="ARBA00007131"/>
    </source>
</evidence>
<organism evidence="5">
    <name type="scientific">Streptomyces sp. NBC_01393</name>
    <dbReference type="NCBI Taxonomy" id="2903851"/>
    <lineage>
        <taxon>Bacteria</taxon>
        <taxon>Bacillati</taxon>
        <taxon>Actinomycetota</taxon>
        <taxon>Actinomycetes</taxon>
        <taxon>Kitasatosporales</taxon>
        <taxon>Streptomycetaceae</taxon>
        <taxon>Streptomyces</taxon>
    </lineage>
</organism>
<dbReference type="SUPFAM" id="SSF52518">
    <property type="entry name" value="Thiamin diphosphate-binding fold (THDP-binding)"/>
    <property type="match status" value="1"/>
</dbReference>
<comment type="similarity">
    <text evidence="2">Belongs to the transketolase family.</text>
</comment>
<dbReference type="GO" id="GO:0000287">
    <property type="term" value="F:magnesium ion binding"/>
    <property type="evidence" value="ECO:0007669"/>
    <property type="project" value="UniProtKB-ARBA"/>
</dbReference>
<evidence type="ECO:0000256" key="1">
    <source>
        <dbReference type="ARBA" id="ARBA00001964"/>
    </source>
</evidence>
<feature type="domain" description="Transketolase N-terminal" evidence="4">
    <location>
        <begin position="13"/>
        <end position="261"/>
    </location>
</feature>
<dbReference type="Pfam" id="PF00456">
    <property type="entry name" value="Transketolase_N"/>
    <property type="match status" value="1"/>
</dbReference>
<dbReference type="InterPro" id="IPR005474">
    <property type="entry name" value="Transketolase_N"/>
</dbReference>
<dbReference type="PANTHER" id="PTHR47514:SF1">
    <property type="entry name" value="TRANSKETOLASE N-TERMINAL SECTION-RELATED"/>
    <property type="match status" value="1"/>
</dbReference>
<reference evidence="5" key="1">
    <citation type="submission" date="2022-10" db="EMBL/GenBank/DDBJ databases">
        <title>The complete genomes of actinobacterial strains from the NBC collection.</title>
        <authorList>
            <person name="Joergensen T.S."/>
            <person name="Alvarez Arevalo M."/>
            <person name="Sterndorff E.B."/>
            <person name="Faurdal D."/>
            <person name="Vuksanovic O."/>
            <person name="Mourched A.-S."/>
            <person name="Charusanti P."/>
            <person name="Shaw S."/>
            <person name="Blin K."/>
            <person name="Weber T."/>
        </authorList>
    </citation>
    <scope>NUCLEOTIDE SEQUENCE</scope>
    <source>
        <strain evidence="5">NBC_01393</strain>
    </source>
</reference>
<gene>
    <name evidence="5" type="ORF">OG699_06865</name>
</gene>
<name>A0AAU3HQ83_9ACTN</name>
<proteinExistence type="inferred from homology"/>